<dbReference type="GO" id="GO:0005615">
    <property type="term" value="C:extracellular space"/>
    <property type="evidence" value="ECO:0007669"/>
    <property type="project" value="TreeGrafter"/>
</dbReference>
<dbReference type="OrthoDB" id="5914301at2759"/>
<protein>
    <submittedName>
        <fullName evidence="5">Transferrin</fullName>
    </submittedName>
</protein>
<feature type="domain" description="Transferrin-like" evidence="4">
    <location>
        <begin position="1"/>
        <end position="328"/>
    </location>
</feature>
<dbReference type="Gene3D" id="3.40.190.10">
    <property type="entry name" value="Periplasmic binding protein-like II"/>
    <property type="match status" value="1"/>
</dbReference>
<dbReference type="InterPro" id="IPR001156">
    <property type="entry name" value="Transferrin-like_dom"/>
</dbReference>
<accession>A0A5B7FC82</accession>
<dbReference type="SMART" id="SM00094">
    <property type="entry name" value="TR_FER"/>
    <property type="match status" value="1"/>
</dbReference>
<evidence type="ECO:0000256" key="3">
    <source>
        <dbReference type="ARBA" id="ARBA00022737"/>
    </source>
</evidence>
<dbReference type="Pfam" id="PF00405">
    <property type="entry name" value="Transferrin"/>
    <property type="match status" value="1"/>
</dbReference>
<dbReference type="InterPro" id="IPR018195">
    <property type="entry name" value="Transferrin_Fe_BS"/>
</dbReference>
<dbReference type="FunFam" id="3.40.190.10:FF:000095">
    <property type="entry name" value="Lactotransferrin"/>
    <property type="match status" value="1"/>
</dbReference>
<sequence length="335" mass="36640">MALQNKNKTIVNNTPEALRQCGAPACSQLIAQCCAQFVDRVCFFVRTPKQNFGFQRLLSEVYDTKTGRHTSSYYAVAVVKANSNITSFSQLRGHKSCHTGIDKTAGWKLPVATLLNLGLINPQHCNYVDAIAEFFSSGSCAPGANNTMYNAQKHYVDRLCSLCIGEGENKCLRGGAEPFYSYTGAFRCLVHGGGDVAFVKHTTVPDNTDGNNNEEWAMSLRSGDFKLLCPLYGSANTAAVSEFRTCNLALVPAHEKLIMPLKWLISGENKEASESASICEPQPSTGITPDVFMDGDSCSNDLPLPPHPSPLLFYIIHHQSSLMVNVQIKIIKILH</sequence>
<evidence type="ECO:0000259" key="4">
    <source>
        <dbReference type="PROSITE" id="PS51408"/>
    </source>
</evidence>
<dbReference type="PROSITE" id="PS00206">
    <property type="entry name" value="TRANSFERRIN_LIKE_2"/>
    <property type="match status" value="1"/>
</dbReference>
<reference evidence="5 6" key="1">
    <citation type="submission" date="2019-05" db="EMBL/GenBank/DDBJ databases">
        <title>Another draft genome of Portunus trituberculatus and its Hox gene families provides insights of decapod evolution.</title>
        <authorList>
            <person name="Jeong J.-H."/>
            <person name="Song I."/>
            <person name="Kim S."/>
            <person name="Choi T."/>
            <person name="Kim D."/>
            <person name="Ryu S."/>
            <person name="Kim W."/>
        </authorList>
    </citation>
    <scope>NUCLEOTIDE SEQUENCE [LARGE SCALE GENOMIC DNA]</scope>
    <source>
        <tissue evidence="5">Muscle</tissue>
    </source>
</reference>
<name>A0A5B7FC82_PORTR</name>
<dbReference type="GO" id="GO:0055037">
    <property type="term" value="C:recycling endosome"/>
    <property type="evidence" value="ECO:0007669"/>
    <property type="project" value="TreeGrafter"/>
</dbReference>
<dbReference type="PROSITE" id="PS51408">
    <property type="entry name" value="TRANSFERRIN_LIKE_4"/>
    <property type="match status" value="1"/>
</dbReference>
<evidence type="ECO:0000256" key="2">
    <source>
        <dbReference type="ARBA" id="ARBA00022525"/>
    </source>
</evidence>
<organism evidence="5 6">
    <name type="scientific">Portunus trituberculatus</name>
    <name type="common">Swimming crab</name>
    <name type="synonym">Neptunus trituberculatus</name>
    <dbReference type="NCBI Taxonomy" id="210409"/>
    <lineage>
        <taxon>Eukaryota</taxon>
        <taxon>Metazoa</taxon>
        <taxon>Ecdysozoa</taxon>
        <taxon>Arthropoda</taxon>
        <taxon>Crustacea</taxon>
        <taxon>Multicrustacea</taxon>
        <taxon>Malacostraca</taxon>
        <taxon>Eumalacostraca</taxon>
        <taxon>Eucarida</taxon>
        <taxon>Decapoda</taxon>
        <taxon>Pleocyemata</taxon>
        <taxon>Brachyura</taxon>
        <taxon>Eubrachyura</taxon>
        <taxon>Portunoidea</taxon>
        <taxon>Portunidae</taxon>
        <taxon>Portuninae</taxon>
        <taxon>Portunus</taxon>
    </lineage>
</organism>
<dbReference type="AlphaFoldDB" id="A0A5B7FC82"/>
<keyword evidence="3" id="KW-0677">Repeat</keyword>
<dbReference type="Proteomes" id="UP000324222">
    <property type="component" value="Unassembled WGS sequence"/>
</dbReference>
<evidence type="ECO:0000313" key="6">
    <source>
        <dbReference type="Proteomes" id="UP000324222"/>
    </source>
</evidence>
<keyword evidence="6" id="KW-1185">Reference proteome</keyword>
<comment type="subcellular location">
    <subcellularLocation>
        <location evidence="1">Secreted</location>
    </subcellularLocation>
</comment>
<keyword evidence="2" id="KW-0964">Secreted</keyword>
<dbReference type="PANTHER" id="PTHR11485">
    <property type="entry name" value="TRANSFERRIN"/>
    <property type="match status" value="1"/>
</dbReference>
<dbReference type="EMBL" id="VSRR010005545">
    <property type="protein sequence ID" value="MPC42723.1"/>
    <property type="molecule type" value="Genomic_DNA"/>
</dbReference>
<comment type="caution">
    <text evidence="5">The sequence shown here is derived from an EMBL/GenBank/DDBJ whole genome shotgun (WGS) entry which is preliminary data.</text>
</comment>
<gene>
    <name evidence="5" type="primary">TRF_1</name>
    <name evidence="5" type="ORF">E2C01_036352</name>
</gene>
<dbReference type="SUPFAM" id="SSF53850">
    <property type="entry name" value="Periplasmic binding protein-like II"/>
    <property type="match status" value="1"/>
</dbReference>
<dbReference type="GO" id="GO:0005886">
    <property type="term" value="C:plasma membrane"/>
    <property type="evidence" value="ECO:0007669"/>
    <property type="project" value="TreeGrafter"/>
</dbReference>
<dbReference type="GO" id="GO:0005769">
    <property type="term" value="C:early endosome"/>
    <property type="evidence" value="ECO:0007669"/>
    <property type="project" value="TreeGrafter"/>
</dbReference>
<dbReference type="GO" id="GO:0006826">
    <property type="term" value="P:iron ion transport"/>
    <property type="evidence" value="ECO:0007669"/>
    <property type="project" value="TreeGrafter"/>
</dbReference>
<dbReference type="PANTHER" id="PTHR11485:SF29">
    <property type="entry name" value="TRANSFERRIN 2"/>
    <property type="match status" value="1"/>
</dbReference>
<evidence type="ECO:0000256" key="1">
    <source>
        <dbReference type="ARBA" id="ARBA00004613"/>
    </source>
</evidence>
<dbReference type="PRINTS" id="PR00422">
    <property type="entry name" value="TRANSFERRIN"/>
</dbReference>
<evidence type="ECO:0000313" key="5">
    <source>
        <dbReference type="EMBL" id="MPC42723.1"/>
    </source>
</evidence>
<proteinExistence type="predicted"/>